<sequence length="163" mass="17618">MPTQSSLLREIRAAFAQEPRINKNQAAIGLTCHNGTLMITGEVETIAAKKLALAHARTVYGIYNTIDHLQVTPATPAGDGAVRDALCRYLLREPALLDFSVGLHSKGHETILRQASPELPGRIIVEVTGGNIVLNGVVTSLSHKRLCGVFAWWTPGCRNVTNL</sequence>
<protein>
    <recommendedName>
        <fullName evidence="1">BON domain-containing protein</fullName>
    </recommendedName>
</protein>
<feature type="non-terminal residue" evidence="2">
    <location>
        <position position="163"/>
    </location>
</feature>
<gene>
    <name evidence="2" type="ORF">A2V58_04880</name>
</gene>
<evidence type="ECO:0000313" key="3">
    <source>
        <dbReference type="Proteomes" id="UP000177950"/>
    </source>
</evidence>
<comment type="caution">
    <text evidence="2">The sequence shown here is derived from an EMBL/GenBank/DDBJ whole genome shotgun (WGS) entry which is preliminary data.</text>
</comment>
<evidence type="ECO:0000259" key="1">
    <source>
        <dbReference type="PROSITE" id="PS50914"/>
    </source>
</evidence>
<dbReference type="PROSITE" id="PS50914">
    <property type="entry name" value="BON"/>
    <property type="match status" value="1"/>
</dbReference>
<dbReference type="AlphaFoldDB" id="A0A1F6UGR4"/>
<dbReference type="Pfam" id="PF04972">
    <property type="entry name" value="BON"/>
    <property type="match status" value="2"/>
</dbReference>
<reference evidence="2 3" key="1">
    <citation type="journal article" date="2016" name="Nat. Commun.">
        <title>Thousands of microbial genomes shed light on interconnected biogeochemical processes in an aquifer system.</title>
        <authorList>
            <person name="Anantharaman K."/>
            <person name="Brown C.T."/>
            <person name="Hug L.A."/>
            <person name="Sharon I."/>
            <person name="Castelle C.J."/>
            <person name="Probst A.J."/>
            <person name="Thomas B.C."/>
            <person name="Singh A."/>
            <person name="Wilkins M.J."/>
            <person name="Karaoz U."/>
            <person name="Brodie E.L."/>
            <person name="Williams K.H."/>
            <person name="Hubbard S.S."/>
            <person name="Banfield J.F."/>
        </authorList>
    </citation>
    <scope>NUCLEOTIDE SEQUENCE [LARGE SCALE GENOMIC DNA]</scope>
</reference>
<name>A0A1F6UGR4_9PROT</name>
<dbReference type="EMBL" id="MFSV01000184">
    <property type="protein sequence ID" value="OGI56580.1"/>
    <property type="molecule type" value="Genomic_DNA"/>
</dbReference>
<dbReference type="InterPro" id="IPR007055">
    <property type="entry name" value="BON_dom"/>
</dbReference>
<evidence type="ECO:0000313" key="2">
    <source>
        <dbReference type="EMBL" id="OGI56580.1"/>
    </source>
</evidence>
<feature type="domain" description="BON" evidence="1">
    <location>
        <begin position="3"/>
        <end position="73"/>
    </location>
</feature>
<dbReference type="Proteomes" id="UP000177950">
    <property type="component" value="Unassembled WGS sequence"/>
</dbReference>
<accession>A0A1F6UGR4</accession>
<proteinExistence type="predicted"/>
<organism evidence="2 3">
    <name type="scientific">Candidatus Muproteobacteria bacterium RBG_19FT_COMBO_61_10</name>
    <dbReference type="NCBI Taxonomy" id="1817761"/>
    <lineage>
        <taxon>Bacteria</taxon>
        <taxon>Pseudomonadati</taxon>
        <taxon>Pseudomonadota</taxon>
        <taxon>Candidatus Muproteobacteria</taxon>
    </lineage>
</organism>